<dbReference type="PANTHER" id="PTHR46409">
    <property type="entry name" value="HTH PSQ-TYPE DOMAIN-CONTAINING PROTEIN"/>
    <property type="match status" value="1"/>
</dbReference>
<name>A0A4Y2FV58_ARAVE</name>
<dbReference type="Proteomes" id="UP000499080">
    <property type="component" value="Unassembled WGS sequence"/>
</dbReference>
<dbReference type="PANTHER" id="PTHR46409:SF1">
    <property type="entry name" value="HTH PSQ-TYPE DOMAIN-CONTAINING PROTEIN"/>
    <property type="match status" value="1"/>
</dbReference>
<gene>
    <name evidence="1" type="ORF">AVEN_37781_1</name>
</gene>
<keyword evidence="2" id="KW-1185">Reference proteome</keyword>
<sequence>MHSPLARHLSEEDLRACIEDSSSLLALICDFPCHIQAVERCVKAVTDASSKVCGSSALDGYNRARIVDRTIMPAFETKAEYKPGIIDK</sequence>
<organism evidence="1 2">
    <name type="scientific">Araneus ventricosus</name>
    <name type="common">Orbweaver spider</name>
    <name type="synonym">Epeira ventricosa</name>
    <dbReference type="NCBI Taxonomy" id="182803"/>
    <lineage>
        <taxon>Eukaryota</taxon>
        <taxon>Metazoa</taxon>
        <taxon>Ecdysozoa</taxon>
        <taxon>Arthropoda</taxon>
        <taxon>Chelicerata</taxon>
        <taxon>Arachnida</taxon>
        <taxon>Araneae</taxon>
        <taxon>Araneomorphae</taxon>
        <taxon>Entelegynae</taxon>
        <taxon>Araneoidea</taxon>
        <taxon>Araneidae</taxon>
        <taxon>Araneus</taxon>
    </lineage>
</organism>
<protein>
    <submittedName>
        <fullName evidence="1">Uncharacterized protein</fullName>
    </submittedName>
</protein>
<evidence type="ECO:0000313" key="1">
    <source>
        <dbReference type="EMBL" id="GBM44325.1"/>
    </source>
</evidence>
<proteinExistence type="predicted"/>
<dbReference type="AlphaFoldDB" id="A0A4Y2FV58"/>
<dbReference type="EMBL" id="BGPR01097103">
    <property type="protein sequence ID" value="GBM44325.1"/>
    <property type="molecule type" value="Genomic_DNA"/>
</dbReference>
<reference evidence="1 2" key="1">
    <citation type="journal article" date="2019" name="Sci. Rep.">
        <title>Orb-weaving spider Araneus ventricosus genome elucidates the spidroin gene catalogue.</title>
        <authorList>
            <person name="Kono N."/>
            <person name="Nakamura H."/>
            <person name="Ohtoshi R."/>
            <person name="Moran D.A.P."/>
            <person name="Shinohara A."/>
            <person name="Yoshida Y."/>
            <person name="Fujiwara M."/>
            <person name="Mori M."/>
            <person name="Tomita M."/>
            <person name="Arakawa K."/>
        </authorList>
    </citation>
    <scope>NUCLEOTIDE SEQUENCE [LARGE SCALE GENOMIC DNA]</scope>
</reference>
<dbReference type="OrthoDB" id="6771835at2759"/>
<accession>A0A4Y2FV58</accession>
<comment type="caution">
    <text evidence="1">The sequence shown here is derived from an EMBL/GenBank/DDBJ whole genome shotgun (WGS) entry which is preliminary data.</text>
</comment>
<evidence type="ECO:0000313" key="2">
    <source>
        <dbReference type="Proteomes" id="UP000499080"/>
    </source>
</evidence>